<keyword evidence="4" id="KW-1185">Reference proteome</keyword>
<dbReference type="AlphaFoldDB" id="A0A517YW23"/>
<feature type="domain" description="Autotransporter" evidence="2">
    <location>
        <begin position="717"/>
        <end position="999"/>
    </location>
</feature>
<dbReference type="SUPFAM" id="SSF103515">
    <property type="entry name" value="Autotransporter"/>
    <property type="match status" value="1"/>
</dbReference>
<evidence type="ECO:0000313" key="4">
    <source>
        <dbReference type="Proteomes" id="UP000317369"/>
    </source>
</evidence>
<reference evidence="3 4" key="1">
    <citation type="submission" date="2019-02" db="EMBL/GenBank/DDBJ databases">
        <title>Deep-cultivation of Planctomycetes and their phenomic and genomic characterization uncovers novel biology.</title>
        <authorList>
            <person name="Wiegand S."/>
            <person name="Jogler M."/>
            <person name="Boedeker C."/>
            <person name="Pinto D."/>
            <person name="Vollmers J."/>
            <person name="Rivas-Marin E."/>
            <person name="Kohn T."/>
            <person name="Peeters S.H."/>
            <person name="Heuer A."/>
            <person name="Rast P."/>
            <person name="Oberbeckmann S."/>
            <person name="Bunk B."/>
            <person name="Jeske O."/>
            <person name="Meyerdierks A."/>
            <person name="Storesund J.E."/>
            <person name="Kallscheuer N."/>
            <person name="Luecker S."/>
            <person name="Lage O.M."/>
            <person name="Pohl T."/>
            <person name="Merkel B.J."/>
            <person name="Hornburger P."/>
            <person name="Mueller R.-W."/>
            <person name="Bruemmer F."/>
            <person name="Labrenz M."/>
            <person name="Spormann A.M."/>
            <person name="Op den Camp H."/>
            <person name="Overmann J."/>
            <person name="Amann R."/>
            <person name="Jetten M.S.M."/>
            <person name="Mascher T."/>
            <person name="Medema M.H."/>
            <person name="Devos D.P."/>
            <person name="Kaster A.-K."/>
            <person name="Ovreas L."/>
            <person name="Rohde M."/>
            <person name="Galperin M.Y."/>
            <person name="Jogler C."/>
        </authorList>
    </citation>
    <scope>NUCLEOTIDE SEQUENCE [LARGE SCALE GENOMIC DNA]</scope>
    <source>
        <strain evidence="3 4">KS4</strain>
    </source>
</reference>
<evidence type="ECO:0000313" key="3">
    <source>
        <dbReference type="EMBL" id="QDU34420.1"/>
    </source>
</evidence>
<dbReference type="EMBL" id="CP036425">
    <property type="protein sequence ID" value="QDU34420.1"/>
    <property type="molecule type" value="Genomic_DNA"/>
</dbReference>
<evidence type="ECO:0000256" key="1">
    <source>
        <dbReference type="SAM" id="SignalP"/>
    </source>
</evidence>
<dbReference type="OrthoDB" id="215676at2"/>
<dbReference type="PROSITE" id="PS51208">
    <property type="entry name" value="AUTOTRANSPORTER"/>
    <property type="match status" value="1"/>
</dbReference>
<proteinExistence type="predicted"/>
<dbReference type="GO" id="GO:0006508">
    <property type="term" value="P:proteolysis"/>
    <property type="evidence" value="ECO:0007669"/>
    <property type="project" value="UniProtKB-KW"/>
</dbReference>
<dbReference type="Gene3D" id="2.40.128.130">
    <property type="entry name" value="Autotransporter beta-domain"/>
    <property type="match status" value="1"/>
</dbReference>
<keyword evidence="1" id="KW-0732">Signal</keyword>
<keyword evidence="3" id="KW-0645">Protease</keyword>
<dbReference type="InterPro" id="IPR036709">
    <property type="entry name" value="Autotransporte_beta_dom_sf"/>
</dbReference>
<accession>A0A517YW23</accession>
<dbReference type="RefSeq" id="WP_145078219.1">
    <property type="nucleotide sequence ID" value="NZ_CP036425.1"/>
</dbReference>
<gene>
    <name evidence="3" type="ORF">KS4_24900</name>
</gene>
<dbReference type="EC" id="3.4.21.-" evidence="3"/>
<dbReference type="GO" id="GO:0008233">
    <property type="term" value="F:peptidase activity"/>
    <property type="evidence" value="ECO:0007669"/>
    <property type="project" value="UniProtKB-KW"/>
</dbReference>
<sequence precursor="true">MSMKKQINYLRTPLRAIARPSTALLLTAFIAGPSFAADYTWYGGAKDDDGNDLVNWDEAGNWNTVAAPAGDIAGGTITFATDLNNQYRVTEVKQIENVGSVQFTSSQGFNILPGESWLFQAGGKIESYSASAVHQIRTSIVATAGGLNILNYNPTVGRSTSEIQLSGGLRFDGDVVVGDIAGTASGDVRISGLYQSSNPTSQIVKYGSGTLYMEGTSLFAGGVELHDGILAIGRSDAISSGTPTRSTLTIEGGGLRAYSNIEEFNSVQYNPFLALQGITNDLDVNSDFFVTGGNVLAVTGDTDFGGVQRTIDLQNNATTNLLGEFVGLDAKYRSGLILNGDFSNTNNGMVIDTTTFVTVNDEGTNRIMKNGGSLVLFGSTPGKGNFIGDVTVNAGELGMAGFAKVTGDVNVTTYAENQAYFGASFKDSNRDELHMLSTIRTGGVVDGALTLNGGRLFIAGSSISSVADMKVTGKLTLTNHSLMHVLVSADVNGNAYTGAIEATGDVQIDNDTEVVVQYSDVNLIRNGQKYKVLDTINTNTINVNFDPAKVHVDDLPDEFNFQFVEETAGTSTDYFVEMSVKPYDQIAKTDNEMAVAKVLQEIRVDPTLTGDMKVVIDAFNNQATGEFRPALLTISPEESADKMVTMGFHGVKAQNNNVNSRLNDLRYNKNLWSSHTQNYFSAIMEKATPEEAYDLALQTSSYFEDQAVIAQDTFDPDLMNRVGFFVTGYGTFGDVGNNKDQVGYDWETYGATVGMDYRLSDELIVGAYGGYSYSEAKVLRGGGSSTVNSMNGGIYGAYQSGGSYVSGSAGLGYNVYDNNRVIQFGSSLDRVAKSDPTGYQFTAAATIGHDFTVREWTFGPYAQVEFANLNVEEYTEEGAGALNLDLNELDLKSLLGRIGMHAGVNIDWDRVTFMPEVHAAYQHQFYDTSESMTARFAGATGGSFEFNTRELTENAFIGGFGITAYNRESGDSLYLFYDGEFGENEYSIHTFRGGMRFTF</sequence>
<feature type="chain" id="PRO_5022005001" evidence="1">
    <location>
        <begin position="37"/>
        <end position="999"/>
    </location>
</feature>
<dbReference type="Pfam" id="PF03797">
    <property type="entry name" value="Autotransporter"/>
    <property type="match status" value="1"/>
</dbReference>
<dbReference type="Proteomes" id="UP000317369">
    <property type="component" value="Chromosome"/>
</dbReference>
<name>A0A517YW23_9BACT</name>
<keyword evidence="3" id="KW-0378">Hydrolase</keyword>
<feature type="signal peptide" evidence="1">
    <location>
        <begin position="1"/>
        <end position="36"/>
    </location>
</feature>
<dbReference type="SMART" id="SM00869">
    <property type="entry name" value="Autotransporter"/>
    <property type="match status" value="1"/>
</dbReference>
<evidence type="ECO:0000259" key="2">
    <source>
        <dbReference type="PROSITE" id="PS51208"/>
    </source>
</evidence>
<protein>
    <submittedName>
        <fullName evidence="3">Extracellular serine protease</fullName>
        <ecNumber evidence="3">3.4.21.-</ecNumber>
    </submittedName>
</protein>
<dbReference type="KEGG" id="pcor:KS4_24900"/>
<organism evidence="3 4">
    <name type="scientific">Poriferisphaera corsica</name>
    <dbReference type="NCBI Taxonomy" id="2528020"/>
    <lineage>
        <taxon>Bacteria</taxon>
        <taxon>Pseudomonadati</taxon>
        <taxon>Planctomycetota</taxon>
        <taxon>Phycisphaerae</taxon>
        <taxon>Phycisphaerales</taxon>
        <taxon>Phycisphaeraceae</taxon>
        <taxon>Poriferisphaera</taxon>
    </lineage>
</organism>
<dbReference type="InterPro" id="IPR005546">
    <property type="entry name" value="Autotransporte_beta"/>
</dbReference>